<dbReference type="PANTHER" id="PTHR44591">
    <property type="entry name" value="STRESS RESPONSE REGULATOR PROTEIN 1"/>
    <property type="match status" value="1"/>
</dbReference>
<protein>
    <submittedName>
        <fullName evidence="4">Chemotaxis protein CheY</fullName>
    </submittedName>
</protein>
<name>A0A073IKZ9_9RHOB</name>
<evidence type="ECO:0000313" key="4">
    <source>
        <dbReference type="EMBL" id="KEJ90176.1"/>
    </source>
</evidence>
<dbReference type="CDD" id="cd17574">
    <property type="entry name" value="REC_OmpR"/>
    <property type="match status" value="1"/>
</dbReference>
<dbReference type="RefSeq" id="WP_025057864.1">
    <property type="nucleotide sequence ID" value="NZ_JAMC01000002.1"/>
</dbReference>
<dbReference type="PANTHER" id="PTHR44591:SF3">
    <property type="entry name" value="RESPONSE REGULATORY DOMAIN-CONTAINING PROTEIN"/>
    <property type="match status" value="1"/>
</dbReference>
<comment type="caution">
    <text evidence="4">The sequence shown here is derived from an EMBL/GenBank/DDBJ whole genome shotgun (WGS) entry which is preliminary data.</text>
</comment>
<sequence length="125" mass="13773">MSKHVVLVEDETNIAEAIRFLLGRDGWRVETLANGGNATEVIRGAMPDLVMLDVMLPGKTGFEILAELRGDEDLADLPVLMLTARGQTRDREMALQAGVSRFMTKPFSNEEMLTAVRELTAGRVN</sequence>
<keyword evidence="5" id="KW-1185">Reference proteome</keyword>
<dbReference type="GO" id="GO:0000160">
    <property type="term" value="P:phosphorelay signal transduction system"/>
    <property type="evidence" value="ECO:0007669"/>
    <property type="project" value="InterPro"/>
</dbReference>
<gene>
    <name evidence="4" type="ORF">DSW25_08245</name>
</gene>
<dbReference type="EMBL" id="JAMC01000002">
    <property type="protein sequence ID" value="KEJ90176.1"/>
    <property type="molecule type" value="Genomic_DNA"/>
</dbReference>
<dbReference type="Proteomes" id="UP000027734">
    <property type="component" value="Unassembled WGS sequence"/>
</dbReference>
<organism evidence="4 5">
    <name type="scientific">Sulfitobacter donghicola DSW-25 = KCTC 12864 = JCM 14565</name>
    <dbReference type="NCBI Taxonomy" id="1300350"/>
    <lineage>
        <taxon>Bacteria</taxon>
        <taxon>Pseudomonadati</taxon>
        <taxon>Pseudomonadota</taxon>
        <taxon>Alphaproteobacteria</taxon>
        <taxon>Rhodobacterales</taxon>
        <taxon>Roseobacteraceae</taxon>
        <taxon>Sulfitobacter</taxon>
    </lineage>
</organism>
<dbReference type="SUPFAM" id="SSF52172">
    <property type="entry name" value="CheY-like"/>
    <property type="match status" value="1"/>
</dbReference>
<dbReference type="InterPro" id="IPR001789">
    <property type="entry name" value="Sig_transdc_resp-reg_receiver"/>
</dbReference>
<dbReference type="Pfam" id="PF00072">
    <property type="entry name" value="Response_reg"/>
    <property type="match status" value="1"/>
</dbReference>
<evidence type="ECO:0000256" key="1">
    <source>
        <dbReference type="ARBA" id="ARBA00022553"/>
    </source>
</evidence>
<proteinExistence type="predicted"/>
<keyword evidence="1 2" id="KW-0597">Phosphoprotein</keyword>
<feature type="domain" description="Response regulatory" evidence="3">
    <location>
        <begin position="4"/>
        <end position="120"/>
    </location>
</feature>
<accession>A0A073IKZ9</accession>
<dbReference type="AlphaFoldDB" id="A0A073IKZ9"/>
<reference evidence="4 5" key="1">
    <citation type="submission" date="2014-01" db="EMBL/GenBank/DDBJ databases">
        <title>Sulfitobacter donghicola JCM 14565 Genome Sequencing.</title>
        <authorList>
            <person name="Lai Q."/>
            <person name="Hong Z."/>
        </authorList>
    </citation>
    <scope>NUCLEOTIDE SEQUENCE [LARGE SCALE GENOMIC DNA]</scope>
    <source>
        <strain evidence="4 5">JCM 14565</strain>
    </source>
</reference>
<dbReference type="PROSITE" id="PS50110">
    <property type="entry name" value="RESPONSE_REGULATORY"/>
    <property type="match status" value="1"/>
</dbReference>
<dbReference type="Gene3D" id="3.40.50.2300">
    <property type="match status" value="1"/>
</dbReference>
<dbReference type="InterPro" id="IPR050595">
    <property type="entry name" value="Bact_response_regulator"/>
</dbReference>
<dbReference type="InterPro" id="IPR011006">
    <property type="entry name" value="CheY-like_superfamily"/>
</dbReference>
<evidence type="ECO:0000256" key="2">
    <source>
        <dbReference type="PROSITE-ProRule" id="PRU00169"/>
    </source>
</evidence>
<evidence type="ECO:0000313" key="5">
    <source>
        <dbReference type="Proteomes" id="UP000027734"/>
    </source>
</evidence>
<dbReference type="eggNOG" id="COG0745">
    <property type="taxonomic scope" value="Bacteria"/>
</dbReference>
<dbReference type="OrthoDB" id="9801602at2"/>
<feature type="modified residue" description="4-aspartylphosphate" evidence="2">
    <location>
        <position position="53"/>
    </location>
</feature>
<evidence type="ECO:0000259" key="3">
    <source>
        <dbReference type="PROSITE" id="PS50110"/>
    </source>
</evidence>
<dbReference type="STRING" id="1300350.Z948_361"/>
<dbReference type="SMART" id="SM00448">
    <property type="entry name" value="REC"/>
    <property type="match status" value="1"/>
</dbReference>